<evidence type="ECO:0000259" key="2">
    <source>
        <dbReference type="Pfam" id="PF13579"/>
    </source>
</evidence>
<evidence type="ECO:0000313" key="3">
    <source>
        <dbReference type="EMBL" id="SVB36234.1"/>
    </source>
</evidence>
<dbReference type="Pfam" id="PF13579">
    <property type="entry name" value="Glyco_trans_4_4"/>
    <property type="match status" value="1"/>
</dbReference>
<dbReference type="AlphaFoldDB" id="A0A382DE15"/>
<dbReference type="PANTHER" id="PTHR12526">
    <property type="entry name" value="GLYCOSYLTRANSFERASE"/>
    <property type="match status" value="1"/>
</dbReference>
<proteinExistence type="predicted"/>
<dbReference type="SUPFAM" id="SSF53756">
    <property type="entry name" value="UDP-Glycosyltransferase/glycogen phosphorylase"/>
    <property type="match status" value="1"/>
</dbReference>
<feature type="domain" description="Glycosyl transferase family 1" evidence="1">
    <location>
        <begin position="187"/>
        <end position="347"/>
    </location>
</feature>
<evidence type="ECO:0000259" key="1">
    <source>
        <dbReference type="Pfam" id="PF00534"/>
    </source>
</evidence>
<organism evidence="3">
    <name type="scientific">marine metagenome</name>
    <dbReference type="NCBI Taxonomy" id="408172"/>
    <lineage>
        <taxon>unclassified sequences</taxon>
        <taxon>metagenomes</taxon>
        <taxon>ecological metagenomes</taxon>
    </lineage>
</organism>
<dbReference type="InterPro" id="IPR001296">
    <property type="entry name" value="Glyco_trans_1"/>
</dbReference>
<dbReference type="Pfam" id="PF00534">
    <property type="entry name" value="Glycos_transf_1"/>
    <property type="match status" value="1"/>
</dbReference>
<dbReference type="GO" id="GO:0016757">
    <property type="term" value="F:glycosyltransferase activity"/>
    <property type="evidence" value="ECO:0007669"/>
    <property type="project" value="InterPro"/>
</dbReference>
<name>A0A382DE15_9ZZZZ</name>
<dbReference type="Gene3D" id="3.40.50.2000">
    <property type="entry name" value="Glycogen Phosphorylase B"/>
    <property type="match status" value="2"/>
</dbReference>
<reference evidence="3" key="1">
    <citation type="submission" date="2018-05" db="EMBL/GenBank/DDBJ databases">
        <authorList>
            <person name="Lanie J.A."/>
            <person name="Ng W.-L."/>
            <person name="Kazmierczak K.M."/>
            <person name="Andrzejewski T.M."/>
            <person name="Davidsen T.M."/>
            <person name="Wayne K.J."/>
            <person name="Tettelin H."/>
            <person name="Glass J.I."/>
            <person name="Rusch D."/>
            <person name="Podicherti R."/>
            <person name="Tsui H.-C.T."/>
            <person name="Winkler M.E."/>
        </authorList>
    </citation>
    <scope>NUCLEOTIDE SEQUENCE</scope>
</reference>
<feature type="domain" description="Glycosyltransferase subfamily 4-like N-terminal" evidence="2">
    <location>
        <begin position="11"/>
        <end position="175"/>
    </location>
</feature>
<dbReference type="EMBL" id="UINC01038764">
    <property type="protein sequence ID" value="SVB36234.1"/>
    <property type="molecule type" value="Genomic_DNA"/>
</dbReference>
<dbReference type="CDD" id="cd03808">
    <property type="entry name" value="GT4_CapM-like"/>
    <property type="match status" value="1"/>
</dbReference>
<sequence length="378" mass="40989">VLRIIARMNVGGPAWQVSVLTRGLSRDRFESRLIVGDVGEGEGDFIELRDPDLPVVKIPVLGRSLRIGDDLRAFVAIRQAIRDYRPDIVHTHTTKAGLLGRVAAATCGTPVSVHTFHGHVLYGYFNRWVTWAIRIVEGLLARKTSALVTVGRQVRDDLIEAGIGRADQYVVIPPGVTLGLLPDRMAARGDLGLPMDQPVVLFVGRLTAIKRPDRLIEAMELVLERQPDVILAIAGEGDLLKETRQLAEPLGPSVRFLGWQRNITGLYAAADCMVLTSDNEGMPVTLIEAAMAGVPSVTTDVGSPREVVLDGVTGLVVEPSASAVADGLIRLLDNDLRNRMGVAARERAEAEFDAKRLIADHESLYESLVAANRPSDVS</sequence>
<feature type="non-terminal residue" evidence="3">
    <location>
        <position position="1"/>
    </location>
</feature>
<protein>
    <recommendedName>
        <fullName evidence="4">Glycosyltransferase subfamily 4-like N-terminal domain-containing protein</fullName>
    </recommendedName>
</protein>
<gene>
    <name evidence="3" type="ORF">METZ01_LOCUS189088</name>
</gene>
<dbReference type="InterPro" id="IPR028098">
    <property type="entry name" value="Glyco_trans_4-like_N"/>
</dbReference>
<evidence type="ECO:0008006" key="4">
    <source>
        <dbReference type="Google" id="ProtNLM"/>
    </source>
</evidence>
<accession>A0A382DE15</accession>